<gene>
    <name evidence="3" type="ORF">ASZ90_004068</name>
</gene>
<dbReference type="GO" id="GO:0016787">
    <property type="term" value="F:hydrolase activity"/>
    <property type="evidence" value="ECO:0007669"/>
    <property type="project" value="InterPro"/>
</dbReference>
<feature type="transmembrane region" description="Helical" evidence="1">
    <location>
        <begin position="131"/>
        <end position="150"/>
    </location>
</feature>
<evidence type="ECO:0000256" key="1">
    <source>
        <dbReference type="SAM" id="Phobius"/>
    </source>
</evidence>
<dbReference type="AlphaFoldDB" id="A0A0W8FYY4"/>
<sequence length="411" mass="47244">MSFIMRLTLALFIFFIVELYFYKRFKNSFTNIFPNVDKAKLKKVIQLIIIFTNLYPAILVIYFIYLMISDVSRMSAIENLFFDWLLVYPFWASVLIILQSIVFLLPIDLVRLITFPLYKNYKESVKRKISIITLMIIGASFVYVPLRIAYDYNYISTRVTTLEIDNLPEDLIGFKIALIADTQADWYTDETRLNNYIEKVNDANPDLVLIAGDIITSTPRYIQLGADTFKSLSAEYGVYTCVGDHDNWAYRDDHPRSLREISAALKAAGVEMVDNDKRIIQVGSSTIKIAFATFTYSRRVDPAELELLANENHKYDISIFLTHQPNESLINFAAQLDYDLFLAGHTHGGQLTILFPFIELTPTLMETKYVKGDFYLNDMMVIVNRGLGMSVAPIRYNSTPEVTIIALQNKE</sequence>
<feature type="transmembrane region" description="Helical" evidence="1">
    <location>
        <begin position="88"/>
        <end position="110"/>
    </location>
</feature>
<proteinExistence type="predicted"/>
<evidence type="ECO:0000313" key="3">
    <source>
        <dbReference type="EMBL" id="KUG26100.1"/>
    </source>
</evidence>
<protein>
    <submittedName>
        <fullName evidence="3">Phosphoesterase</fullName>
    </submittedName>
</protein>
<keyword evidence="1" id="KW-0472">Membrane</keyword>
<keyword evidence="1" id="KW-1133">Transmembrane helix</keyword>
<dbReference type="PANTHER" id="PTHR31302:SF0">
    <property type="entry name" value="TRANSMEMBRANE PROTEIN WITH METALLOPHOSPHOESTERASE DOMAIN"/>
    <property type="match status" value="1"/>
</dbReference>
<organism evidence="3">
    <name type="scientific">hydrocarbon metagenome</name>
    <dbReference type="NCBI Taxonomy" id="938273"/>
    <lineage>
        <taxon>unclassified sequences</taxon>
        <taxon>metagenomes</taxon>
        <taxon>ecological metagenomes</taxon>
    </lineage>
</organism>
<dbReference type="PANTHER" id="PTHR31302">
    <property type="entry name" value="TRANSMEMBRANE PROTEIN WITH METALLOPHOSPHOESTERASE DOMAIN-RELATED"/>
    <property type="match status" value="1"/>
</dbReference>
<accession>A0A0W8FYY4</accession>
<dbReference type="InterPro" id="IPR051158">
    <property type="entry name" value="Metallophosphoesterase_sf"/>
</dbReference>
<dbReference type="InterPro" id="IPR029052">
    <property type="entry name" value="Metallo-depent_PP-like"/>
</dbReference>
<feature type="domain" description="Calcineurin-like phosphoesterase" evidence="2">
    <location>
        <begin position="174"/>
        <end position="348"/>
    </location>
</feature>
<name>A0A0W8FYY4_9ZZZZ</name>
<feature type="transmembrane region" description="Helical" evidence="1">
    <location>
        <begin position="44"/>
        <end position="68"/>
    </location>
</feature>
<keyword evidence="1" id="KW-0812">Transmembrane</keyword>
<comment type="caution">
    <text evidence="3">The sequence shown here is derived from an EMBL/GenBank/DDBJ whole genome shotgun (WGS) entry which is preliminary data.</text>
</comment>
<reference evidence="3" key="1">
    <citation type="journal article" date="2015" name="Proc. Natl. Acad. Sci. U.S.A.">
        <title>Networks of energetic and metabolic interactions define dynamics in microbial communities.</title>
        <authorList>
            <person name="Embree M."/>
            <person name="Liu J.K."/>
            <person name="Al-Bassam M.M."/>
            <person name="Zengler K."/>
        </authorList>
    </citation>
    <scope>NUCLEOTIDE SEQUENCE</scope>
</reference>
<dbReference type="InterPro" id="IPR004843">
    <property type="entry name" value="Calcineurin-like_PHP"/>
</dbReference>
<dbReference type="EMBL" id="LNQE01000536">
    <property type="protein sequence ID" value="KUG26100.1"/>
    <property type="molecule type" value="Genomic_DNA"/>
</dbReference>
<dbReference type="Pfam" id="PF00149">
    <property type="entry name" value="Metallophos"/>
    <property type="match status" value="1"/>
</dbReference>
<evidence type="ECO:0000259" key="2">
    <source>
        <dbReference type="Pfam" id="PF00149"/>
    </source>
</evidence>
<feature type="transmembrane region" description="Helical" evidence="1">
    <location>
        <begin position="6"/>
        <end position="23"/>
    </location>
</feature>
<dbReference type="SUPFAM" id="SSF56300">
    <property type="entry name" value="Metallo-dependent phosphatases"/>
    <property type="match status" value="1"/>
</dbReference>
<dbReference type="Gene3D" id="3.60.21.10">
    <property type="match status" value="1"/>
</dbReference>